<feature type="compositionally biased region" description="Low complexity" evidence="1">
    <location>
        <begin position="695"/>
        <end position="707"/>
    </location>
</feature>
<feature type="region of interest" description="Disordered" evidence="1">
    <location>
        <begin position="134"/>
        <end position="167"/>
    </location>
</feature>
<sequence>MSAFAVQLDRLLLDLRAAIPSPSTSSSSQLAHVHHTLIRLERAYLELKRAGSHAPAILFLRLRNRIDELAQALDDAHSATPDLASWDRLRIDELAQALDDAHSATPDLASWDKLARDTAQVAASVDDLLAVSSHATSTPSSSSHSRTPSADLPRRLPASARPSSSQTLSDLDTFLSSTAAARVPSAIDLSHLAAARARALSELYTLFQLSTSPNSVLPPGQSIRNIFRSSIPSPSHTTDHTASLESRISSQLHRAYFDSFASTLSSASPSPATAAEQSAAWARLAQDLVDAVVPLVPSRLKGADGAPLRAHLVALLGRVPGRDAEERAERDEAPTGPSSAAFDVRTVLQGVREAVRALSRLCAPARDADVRALADSIDAALDESTAADRGAALVDAVRRTLELARAMERDLGRFRAGAVTELASEEELVGVVREEGGARERALVGGWFEGEDAVRRETSAWCARALGRGVANAGDDADEGPQSSKEDVAAALVESLFANEAVALPSFSPSPSASSRPDSPASTPSHNVLPPILLAVSPACFALQNRLQALTILACLLALSPSADPARIWALLEGEFTPSAEPAPSTAGEPAHAADPAPTRLANLADELLRPLTAQPSSRPSSPSATTAPTPAPNADEAARIRSSVDRLLRADDPVWRLLHGRLRAAVRDAVVRAMRTSERDDGARVERVPGVLRTGRGARGTAPGETRPVRARPRRAPVELAPVKGFEEPFVRDELRATVQDRLVGELWDWVEEVWGGALGWSADEPAQLSVGGT</sequence>
<accession>A0A194S109</accession>
<keyword evidence="3" id="KW-1185">Reference proteome</keyword>
<reference evidence="2 3" key="1">
    <citation type="journal article" date="2015" name="Front. Microbiol.">
        <title>Genome sequence of the plant growth promoting endophytic yeast Rhodotorula graminis WP1.</title>
        <authorList>
            <person name="Firrincieli A."/>
            <person name="Otillar R."/>
            <person name="Salamov A."/>
            <person name="Schmutz J."/>
            <person name="Khan Z."/>
            <person name="Redman R.S."/>
            <person name="Fleck N.D."/>
            <person name="Lindquist E."/>
            <person name="Grigoriev I.V."/>
            <person name="Doty S.L."/>
        </authorList>
    </citation>
    <scope>NUCLEOTIDE SEQUENCE [LARGE SCALE GENOMIC DNA]</scope>
    <source>
        <strain evidence="2 3">WP1</strain>
    </source>
</reference>
<feature type="region of interest" description="Disordered" evidence="1">
    <location>
        <begin position="613"/>
        <end position="638"/>
    </location>
</feature>
<dbReference type="EMBL" id="KQ474080">
    <property type="protein sequence ID" value="KPV74292.1"/>
    <property type="molecule type" value="Genomic_DNA"/>
</dbReference>
<organism evidence="2 3">
    <name type="scientific">Rhodotorula graminis (strain WP1)</name>
    <dbReference type="NCBI Taxonomy" id="578459"/>
    <lineage>
        <taxon>Eukaryota</taxon>
        <taxon>Fungi</taxon>
        <taxon>Dikarya</taxon>
        <taxon>Basidiomycota</taxon>
        <taxon>Pucciniomycotina</taxon>
        <taxon>Microbotryomycetes</taxon>
        <taxon>Sporidiobolales</taxon>
        <taxon>Sporidiobolaceae</taxon>
        <taxon>Rhodotorula</taxon>
    </lineage>
</organism>
<dbReference type="OMA" id="MNTHEAD"/>
<evidence type="ECO:0000313" key="3">
    <source>
        <dbReference type="Proteomes" id="UP000053890"/>
    </source>
</evidence>
<proteinExistence type="predicted"/>
<feature type="compositionally biased region" description="Low complexity" evidence="1">
    <location>
        <begin position="134"/>
        <end position="165"/>
    </location>
</feature>
<feature type="region of interest" description="Disordered" evidence="1">
    <location>
        <begin position="695"/>
        <end position="714"/>
    </location>
</feature>
<evidence type="ECO:0000313" key="2">
    <source>
        <dbReference type="EMBL" id="KPV74292.1"/>
    </source>
</evidence>
<dbReference type="Proteomes" id="UP000053890">
    <property type="component" value="Unassembled WGS sequence"/>
</dbReference>
<evidence type="ECO:0000256" key="1">
    <source>
        <dbReference type="SAM" id="MobiDB-lite"/>
    </source>
</evidence>
<dbReference type="GeneID" id="28977615"/>
<dbReference type="AlphaFoldDB" id="A0A194S109"/>
<feature type="compositionally biased region" description="Low complexity" evidence="1">
    <location>
        <begin position="613"/>
        <end position="629"/>
    </location>
</feature>
<dbReference type="RefSeq" id="XP_018270341.1">
    <property type="nucleotide sequence ID" value="XM_018417167.1"/>
</dbReference>
<gene>
    <name evidence="2" type="ORF">RHOBADRAFT_54135</name>
</gene>
<dbReference type="OrthoDB" id="276323at2759"/>
<name>A0A194S109_RHOGW</name>
<protein>
    <submittedName>
        <fullName evidence="2">Uncharacterized protein</fullName>
    </submittedName>
</protein>